<dbReference type="EMBL" id="MTKP01000034">
    <property type="protein sequence ID" value="RWX49552.1"/>
    <property type="molecule type" value="Genomic_DNA"/>
</dbReference>
<evidence type="ECO:0000256" key="1">
    <source>
        <dbReference type="SAM" id="MobiDB-lite"/>
    </source>
</evidence>
<evidence type="ECO:0000313" key="2">
    <source>
        <dbReference type="EMBL" id="RWX49552.1"/>
    </source>
</evidence>
<organism evidence="2 3">
    <name type="scientific">Candidatus Electrothrix communis</name>
    <dbReference type="NCBI Taxonomy" id="1859133"/>
    <lineage>
        <taxon>Bacteria</taxon>
        <taxon>Pseudomonadati</taxon>
        <taxon>Thermodesulfobacteriota</taxon>
        <taxon>Desulfobulbia</taxon>
        <taxon>Desulfobulbales</taxon>
        <taxon>Desulfobulbaceae</taxon>
        <taxon>Candidatus Electrothrix</taxon>
    </lineage>
</organism>
<evidence type="ECO:0000313" key="3">
    <source>
        <dbReference type="Proteomes" id="UP000288086"/>
    </source>
</evidence>
<protein>
    <submittedName>
        <fullName evidence="2">Uncharacterized protein</fullName>
    </submittedName>
</protein>
<dbReference type="Proteomes" id="UP000288086">
    <property type="component" value="Unassembled WGS sequence"/>
</dbReference>
<dbReference type="AlphaFoldDB" id="A0A3S3R3X7"/>
<comment type="caution">
    <text evidence="2">The sequence shown here is derived from an EMBL/GenBank/DDBJ whole genome shotgun (WGS) entry which is preliminary data.</text>
</comment>
<reference evidence="2 3" key="1">
    <citation type="submission" date="2017-01" db="EMBL/GenBank/DDBJ databases">
        <title>The cable genome- insights into the physiology and evolution of filamentous bacteria capable of sulfide oxidation via long distance electron transfer.</title>
        <authorList>
            <person name="Schreiber L."/>
            <person name="Bjerg J.T."/>
            <person name="Boggild A."/>
            <person name="Van De Vossenberg J."/>
            <person name="Meysman F."/>
            <person name="Nielsen L.P."/>
            <person name="Schramm A."/>
            <person name="Kjeldsen K.U."/>
        </authorList>
    </citation>
    <scope>NUCLEOTIDE SEQUENCE [LARGE SCALE GENOMIC DNA]</scope>
    <source>
        <strain evidence="2">A1</strain>
    </source>
</reference>
<gene>
    <name evidence="2" type="ORF">VT98_10342</name>
</gene>
<sequence length="83" mass="8873">MIGTLEPASNGSETREKGNPDPLTFDQHKLVMQGLVMPPTLHSGPDGLKAILTDAAGKTSQQEVGDENKVKSGRVNWSDRCSP</sequence>
<feature type="region of interest" description="Disordered" evidence="1">
    <location>
        <begin position="58"/>
        <end position="83"/>
    </location>
</feature>
<keyword evidence="3" id="KW-1185">Reference proteome</keyword>
<feature type="region of interest" description="Disordered" evidence="1">
    <location>
        <begin position="1"/>
        <end position="25"/>
    </location>
</feature>
<proteinExistence type="predicted"/>
<name>A0A3S3R3X7_9BACT</name>
<accession>A0A3S3R3X7</accession>